<reference evidence="1 2" key="1">
    <citation type="journal article" date="2024" name="BMC Genomics">
        <title>De novo assembly and annotation of Popillia japonica's genome with initial clues to its potential as an invasive pest.</title>
        <authorList>
            <person name="Cucini C."/>
            <person name="Boschi S."/>
            <person name="Funari R."/>
            <person name="Cardaioli E."/>
            <person name="Iannotti N."/>
            <person name="Marturano G."/>
            <person name="Paoli F."/>
            <person name="Bruttini M."/>
            <person name="Carapelli A."/>
            <person name="Frati F."/>
            <person name="Nardi F."/>
        </authorList>
    </citation>
    <scope>NUCLEOTIDE SEQUENCE [LARGE SCALE GENOMIC DNA]</scope>
    <source>
        <strain evidence="1">DMR45628</strain>
    </source>
</reference>
<dbReference type="Proteomes" id="UP001458880">
    <property type="component" value="Unassembled WGS sequence"/>
</dbReference>
<proteinExistence type="predicted"/>
<accession>A0AAW1HFW5</accession>
<keyword evidence="2" id="KW-1185">Reference proteome</keyword>
<organism evidence="1 2">
    <name type="scientific">Popillia japonica</name>
    <name type="common">Japanese beetle</name>
    <dbReference type="NCBI Taxonomy" id="7064"/>
    <lineage>
        <taxon>Eukaryota</taxon>
        <taxon>Metazoa</taxon>
        <taxon>Ecdysozoa</taxon>
        <taxon>Arthropoda</taxon>
        <taxon>Hexapoda</taxon>
        <taxon>Insecta</taxon>
        <taxon>Pterygota</taxon>
        <taxon>Neoptera</taxon>
        <taxon>Endopterygota</taxon>
        <taxon>Coleoptera</taxon>
        <taxon>Polyphaga</taxon>
        <taxon>Scarabaeiformia</taxon>
        <taxon>Scarabaeidae</taxon>
        <taxon>Rutelinae</taxon>
        <taxon>Popillia</taxon>
    </lineage>
</organism>
<evidence type="ECO:0008006" key="3">
    <source>
        <dbReference type="Google" id="ProtNLM"/>
    </source>
</evidence>
<dbReference type="EMBL" id="JASPKY010001176">
    <property type="protein sequence ID" value="KAK9675309.1"/>
    <property type="molecule type" value="Genomic_DNA"/>
</dbReference>
<name>A0AAW1HFW5_POPJA</name>
<dbReference type="AlphaFoldDB" id="A0AAW1HFW5"/>
<dbReference type="PANTHER" id="PTHR33198:SF20">
    <property type="entry name" value="RETROTRANSPOSON GAG DOMAIN-CONTAINING PROTEIN"/>
    <property type="match status" value="1"/>
</dbReference>
<protein>
    <recommendedName>
        <fullName evidence="3">Gag protein</fullName>
    </recommendedName>
</protein>
<comment type="caution">
    <text evidence="1">The sequence shown here is derived from an EMBL/GenBank/DDBJ whole genome shotgun (WGS) entry which is preliminary data.</text>
</comment>
<gene>
    <name evidence="1" type="ORF">QE152_g40456</name>
</gene>
<evidence type="ECO:0000313" key="1">
    <source>
        <dbReference type="EMBL" id="KAK9675309.1"/>
    </source>
</evidence>
<sequence>MEFKPPRKLDLEGDIRGEEAVDLFNTFNLTADEKKDIDKIINAFENYIQPRKNIIYDRYVFYNRNQKENETFDVFLKDIKRLADMCEFGTEKENMIRDRVVIGIKNREEQERLLRMPNLNLAKAVDVCRAAEISKLQARTLNNESATDSIVTKHNRYTNKFKYGDKKNRKIQQETRGSKCRKCNISHEPKKCPAYGKKLWEMQEAEPLCSML</sequence>
<evidence type="ECO:0000313" key="2">
    <source>
        <dbReference type="Proteomes" id="UP001458880"/>
    </source>
</evidence>
<dbReference type="PANTHER" id="PTHR33198">
    <property type="entry name" value="ANK_REP_REGION DOMAIN-CONTAINING PROTEIN-RELATED"/>
    <property type="match status" value="1"/>
</dbReference>